<dbReference type="Pfam" id="PF00501">
    <property type="entry name" value="AMP-binding"/>
    <property type="match status" value="1"/>
</dbReference>
<dbReference type="InterPro" id="IPR036736">
    <property type="entry name" value="ACP-like_sf"/>
</dbReference>
<dbReference type="InterPro" id="IPR000873">
    <property type="entry name" value="AMP-dep_synth/lig_dom"/>
</dbReference>
<name>A0A977KSF2_9CYAN</name>
<dbReference type="InterPro" id="IPR023213">
    <property type="entry name" value="CAT-like_dom_sf"/>
</dbReference>
<dbReference type="PROSITE" id="PS00455">
    <property type="entry name" value="AMP_BINDING"/>
    <property type="match status" value="1"/>
</dbReference>
<protein>
    <submittedName>
        <fullName evidence="6">Amino acid adenylation domain-containing protein</fullName>
    </submittedName>
</protein>
<evidence type="ECO:0000313" key="6">
    <source>
        <dbReference type="EMBL" id="UXE58883.1"/>
    </source>
</evidence>
<evidence type="ECO:0000256" key="4">
    <source>
        <dbReference type="ARBA" id="ARBA00022553"/>
    </source>
</evidence>
<dbReference type="InterPro" id="IPR020806">
    <property type="entry name" value="PKS_PP-bd"/>
</dbReference>
<accession>A0A977KSF2</accession>
<dbReference type="GO" id="GO:0043041">
    <property type="term" value="P:amino acid activation for nonribosomal peptide biosynthetic process"/>
    <property type="evidence" value="ECO:0007669"/>
    <property type="project" value="TreeGrafter"/>
</dbReference>
<dbReference type="InterPro" id="IPR001242">
    <property type="entry name" value="Condensation_dom"/>
</dbReference>
<dbReference type="Pfam" id="PF00668">
    <property type="entry name" value="Condensation"/>
    <property type="match status" value="1"/>
</dbReference>
<dbReference type="Gene3D" id="3.30.300.30">
    <property type="match status" value="1"/>
</dbReference>
<dbReference type="GO" id="GO:0008610">
    <property type="term" value="P:lipid biosynthetic process"/>
    <property type="evidence" value="ECO:0007669"/>
    <property type="project" value="UniProtKB-ARBA"/>
</dbReference>
<dbReference type="Gene3D" id="2.30.38.10">
    <property type="entry name" value="Luciferase, Domain 3"/>
    <property type="match status" value="1"/>
</dbReference>
<comment type="similarity">
    <text evidence="2">Belongs to the ATP-dependent AMP-binding enzyme family.</text>
</comment>
<dbReference type="PANTHER" id="PTHR45527:SF1">
    <property type="entry name" value="FATTY ACID SYNTHASE"/>
    <property type="match status" value="1"/>
</dbReference>
<reference evidence="6" key="1">
    <citation type="submission" date="2021-04" db="EMBL/GenBank/DDBJ databases">
        <title>Genome sequence of Woronichinia naegeliana from Washington state freshwater lake bloom.</title>
        <authorList>
            <person name="Dreher T.W."/>
        </authorList>
    </citation>
    <scope>NUCLEOTIDE SEQUENCE</scope>
    <source>
        <strain evidence="6">WA131</strain>
    </source>
</reference>
<dbReference type="FunFam" id="3.40.50.980:FF:000001">
    <property type="entry name" value="Non-ribosomal peptide synthetase"/>
    <property type="match status" value="1"/>
</dbReference>
<comment type="cofactor">
    <cofactor evidence="1">
        <name>pantetheine 4'-phosphate</name>
        <dbReference type="ChEBI" id="CHEBI:47942"/>
    </cofactor>
</comment>
<dbReference type="Proteomes" id="UP001065613">
    <property type="component" value="Chromosome"/>
</dbReference>
<dbReference type="FunFam" id="2.30.38.10:FF:000001">
    <property type="entry name" value="Non-ribosomal peptide synthetase PvdI"/>
    <property type="match status" value="1"/>
</dbReference>
<organism evidence="6">
    <name type="scientific">Woronichinia naegeliana WA131</name>
    <dbReference type="NCBI Taxonomy" id="2824559"/>
    <lineage>
        <taxon>Bacteria</taxon>
        <taxon>Bacillati</taxon>
        <taxon>Cyanobacteriota</taxon>
        <taxon>Cyanophyceae</taxon>
        <taxon>Synechococcales</taxon>
        <taxon>Coelosphaeriaceae</taxon>
        <taxon>Woronichinia</taxon>
    </lineage>
</organism>
<gene>
    <name evidence="6" type="ORF">KA717_23135</name>
</gene>
<keyword evidence="4" id="KW-0597">Phosphoprotein</keyword>
<dbReference type="InterPro" id="IPR006162">
    <property type="entry name" value="Ppantetheine_attach_site"/>
</dbReference>
<evidence type="ECO:0000256" key="3">
    <source>
        <dbReference type="ARBA" id="ARBA00022450"/>
    </source>
</evidence>
<dbReference type="SUPFAM" id="SSF47336">
    <property type="entry name" value="ACP-like"/>
    <property type="match status" value="1"/>
</dbReference>
<dbReference type="CDD" id="cd19543">
    <property type="entry name" value="DCL_NRPS"/>
    <property type="match status" value="1"/>
</dbReference>
<dbReference type="InterPro" id="IPR009081">
    <property type="entry name" value="PP-bd_ACP"/>
</dbReference>
<feature type="domain" description="Carrier" evidence="5">
    <location>
        <begin position="973"/>
        <end position="1048"/>
    </location>
</feature>
<dbReference type="GO" id="GO:0003824">
    <property type="term" value="F:catalytic activity"/>
    <property type="evidence" value="ECO:0007669"/>
    <property type="project" value="InterPro"/>
</dbReference>
<dbReference type="FunFam" id="1.10.1200.10:FF:000005">
    <property type="entry name" value="Nonribosomal peptide synthetase 1"/>
    <property type="match status" value="1"/>
</dbReference>
<dbReference type="SUPFAM" id="SSF52777">
    <property type="entry name" value="CoA-dependent acyltransferases"/>
    <property type="match status" value="2"/>
</dbReference>
<dbReference type="PROSITE" id="PS00012">
    <property type="entry name" value="PHOSPHOPANTETHEINE"/>
    <property type="match status" value="1"/>
</dbReference>
<dbReference type="InterPro" id="IPR020845">
    <property type="entry name" value="AMP-binding_CS"/>
</dbReference>
<dbReference type="FunFam" id="3.40.50.12780:FF:000012">
    <property type="entry name" value="Non-ribosomal peptide synthetase"/>
    <property type="match status" value="1"/>
</dbReference>
<dbReference type="Pfam" id="PF13193">
    <property type="entry name" value="AMP-binding_C"/>
    <property type="match status" value="1"/>
</dbReference>
<dbReference type="SUPFAM" id="SSF56801">
    <property type="entry name" value="Acetyl-CoA synthetase-like"/>
    <property type="match status" value="1"/>
</dbReference>
<dbReference type="NCBIfam" id="TIGR01733">
    <property type="entry name" value="AA-adenyl-dom"/>
    <property type="match status" value="1"/>
</dbReference>
<dbReference type="FunFam" id="3.30.300.30:FF:000010">
    <property type="entry name" value="Enterobactin synthetase component F"/>
    <property type="match status" value="1"/>
</dbReference>
<evidence type="ECO:0000256" key="2">
    <source>
        <dbReference type="ARBA" id="ARBA00006432"/>
    </source>
</evidence>
<evidence type="ECO:0000259" key="5">
    <source>
        <dbReference type="PROSITE" id="PS50075"/>
    </source>
</evidence>
<dbReference type="KEGG" id="wna:KA717_23135"/>
<proteinExistence type="inferred from homology"/>
<dbReference type="PANTHER" id="PTHR45527">
    <property type="entry name" value="NONRIBOSOMAL PEPTIDE SYNTHETASE"/>
    <property type="match status" value="1"/>
</dbReference>
<dbReference type="InterPro" id="IPR010071">
    <property type="entry name" value="AA_adenyl_dom"/>
</dbReference>
<dbReference type="Gene3D" id="3.30.559.10">
    <property type="entry name" value="Chloramphenicol acetyltransferase-like domain"/>
    <property type="match status" value="1"/>
</dbReference>
<dbReference type="AlphaFoldDB" id="A0A977KSF2"/>
<dbReference type="CDD" id="cd12117">
    <property type="entry name" value="A_NRPS_Srf_like"/>
    <property type="match status" value="1"/>
</dbReference>
<dbReference type="InterPro" id="IPR025110">
    <property type="entry name" value="AMP-bd_C"/>
</dbReference>
<dbReference type="SMART" id="SM00823">
    <property type="entry name" value="PKS_PP"/>
    <property type="match status" value="1"/>
</dbReference>
<dbReference type="PROSITE" id="PS50075">
    <property type="entry name" value="CARRIER"/>
    <property type="match status" value="1"/>
</dbReference>
<dbReference type="Pfam" id="PF00550">
    <property type="entry name" value="PP-binding"/>
    <property type="match status" value="1"/>
</dbReference>
<dbReference type="EMBL" id="CP073041">
    <property type="protein sequence ID" value="UXE58883.1"/>
    <property type="molecule type" value="Genomic_DNA"/>
</dbReference>
<sequence length="1078" mass="123048">MNNIEDIYSLSPMQQGMLFHTLYSPESEVYFEQLVCTLKGELNLSFFQEAWQTVVAKHPVLRSSFHWEEIEKPLQMISQKVELPWMVYDWKHWDNLQQKAALESLLKSDRASGIELDQAPLMRFALIQLETDSYQFIWSHHHILLDGWSMQIVLQEVFDCYESYNRGESLQLKSCHPYREYISWLQEQDSSQAKKFWQQRLKGVEAPTPLVVEQLSNNQPQQDIYQEIPFKLSFEITNQLQSLAQKHHLTLNNLVQGAWGLLLSRYSGETDIVFGATVSGRPSDLPNIDRMVGLFINTLPVRLQISGQEKLIPWLKTLQSQQFEQEPYTYYSLADIQKNSDIPPNMSLFESLLVFENYPVNSSKNTSEKTLEITDIRCLERTNYPLTVVIIPNRELSGRIVYDTRRFEAETIERMIGHLQTLLAAMANHPELSLYEFSLLTKAEEEQLILAENQNDALIKNIDYQSVHRLFEKQAEKTPNVIAISYKNEQLTYQELNQRANQLAHYLQFLGIKLEDKIGVCIERLPLMAIAILGILKAGGAYVPLDAAYPVERLAFMLEDVKCPILLTQTHLSNQLPVDNIKQVINIESEWENISQYSSENLLTQVTPDHLAYIIYTSGSTGTPKGTEVPHRSFIGFMFGVDYIKLDADNIWLQHSSISWDAFTLELWPPLLYGGRCVLYPDNVTSPENLSKIIKEEGVNILWLTSALFNLMIDTMPEALLEVKQLIIGGEALSVSHVRRALTLLSKTQIINGYGPSECTVFSACYGIPKQLDQNVNSIPIGKPIGDRKVYLLDHNLQRVPMGVAGEIYIGGKGVARGYLNQPMLTHKKFIDNPFLAGDTLYKTGDLARRLTDGNLEFLGRIDNQVKIRGFRIELGEIETILTNHSEIREAIVTIREDVPGNKSLVAYIVPQNYQLTAHDVRNFLSQKLPNYVIPNAFVFLDKFPLTPNGKINRLGLPVADISRQNLGVEFVAPRTSTERELATIWTEVLQLTKVGIYDNFFELGGHSLLATQLISRLKETFEIEFPFRYLFENPTISQLAEKVVNQRIELVKADELAQILGEIDELSEDEAAQQLVL</sequence>
<dbReference type="GO" id="GO:0044550">
    <property type="term" value="P:secondary metabolite biosynthetic process"/>
    <property type="evidence" value="ECO:0007669"/>
    <property type="project" value="UniProtKB-ARBA"/>
</dbReference>
<keyword evidence="3" id="KW-0596">Phosphopantetheine</keyword>
<dbReference type="Gene3D" id="1.10.1200.10">
    <property type="entry name" value="ACP-like"/>
    <property type="match status" value="1"/>
</dbReference>
<evidence type="ECO:0000256" key="1">
    <source>
        <dbReference type="ARBA" id="ARBA00001957"/>
    </source>
</evidence>
<dbReference type="Gene3D" id="3.40.50.980">
    <property type="match status" value="2"/>
</dbReference>
<dbReference type="Gene3D" id="3.30.559.30">
    <property type="entry name" value="Nonribosomal peptide synthetase, condensation domain"/>
    <property type="match status" value="1"/>
</dbReference>
<dbReference type="GO" id="GO:0005829">
    <property type="term" value="C:cytosol"/>
    <property type="evidence" value="ECO:0007669"/>
    <property type="project" value="TreeGrafter"/>
</dbReference>
<dbReference type="InterPro" id="IPR045851">
    <property type="entry name" value="AMP-bd_C_sf"/>
</dbReference>
<dbReference type="GO" id="GO:0031177">
    <property type="term" value="F:phosphopantetheine binding"/>
    <property type="evidence" value="ECO:0007669"/>
    <property type="project" value="InterPro"/>
</dbReference>